<organism evidence="3 4">
    <name type="scientific">Nocardia otitidiscaviarum</name>
    <dbReference type="NCBI Taxonomy" id="1823"/>
    <lineage>
        <taxon>Bacteria</taxon>
        <taxon>Bacillati</taxon>
        <taxon>Actinomycetota</taxon>
        <taxon>Actinomycetes</taxon>
        <taxon>Mycobacteriales</taxon>
        <taxon>Nocardiaceae</taxon>
        <taxon>Nocardia</taxon>
    </lineage>
</organism>
<reference evidence="3 4" key="1">
    <citation type="submission" date="2019-07" db="EMBL/GenBank/DDBJ databases">
        <title>Complete Genome Sequence and Methylome Analysis of Nocardia otitidis-caviarum NEB252.</title>
        <authorList>
            <person name="Fomenkov A."/>
            <person name="Anton B.P."/>
            <person name="Vincze T."/>
            <person name="Roberts R.J."/>
        </authorList>
    </citation>
    <scope>NUCLEOTIDE SEQUENCE [LARGE SCALE GENOMIC DNA]</scope>
    <source>
        <strain evidence="3 4">NEB252</strain>
    </source>
</reference>
<feature type="compositionally biased region" description="Low complexity" evidence="1">
    <location>
        <begin position="20"/>
        <end position="30"/>
    </location>
</feature>
<dbReference type="InterPro" id="IPR027417">
    <property type="entry name" value="P-loop_NTPase"/>
</dbReference>
<dbReference type="InterPro" id="IPR033186">
    <property type="entry name" value="HerA_C"/>
</dbReference>
<dbReference type="Pfam" id="PF05872">
    <property type="entry name" value="HerA_C"/>
    <property type="match status" value="1"/>
</dbReference>
<dbReference type="SUPFAM" id="SSF52540">
    <property type="entry name" value="P-loop containing nucleoside triphosphate hydrolases"/>
    <property type="match status" value="1"/>
</dbReference>
<evidence type="ECO:0000259" key="2">
    <source>
        <dbReference type="Pfam" id="PF05872"/>
    </source>
</evidence>
<dbReference type="RefSeq" id="WP_143982394.1">
    <property type="nucleotide sequence ID" value="NZ_CP041695.1"/>
</dbReference>
<dbReference type="KEGG" id="nod:FOH10_23760"/>
<proteinExistence type="predicted"/>
<dbReference type="InterPro" id="IPR051162">
    <property type="entry name" value="T4SS_component"/>
</dbReference>
<dbReference type="AlphaFoldDB" id="A0A516NQW3"/>
<name>A0A516NQW3_9NOCA</name>
<dbReference type="PANTHER" id="PTHR30121">
    <property type="entry name" value="UNCHARACTERIZED PROTEIN YJGR-RELATED"/>
    <property type="match status" value="1"/>
</dbReference>
<dbReference type="Proteomes" id="UP000317039">
    <property type="component" value="Chromosome"/>
</dbReference>
<feature type="compositionally biased region" description="Low complexity" evidence="1">
    <location>
        <begin position="1"/>
        <end position="12"/>
    </location>
</feature>
<dbReference type="GeneID" id="80335379"/>
<feature type="region of interest" description="Disordered" evidence="1">
    <location>
        <begin position="1"/>
        <end position="62"/>
    </location>
</feature>
<gene>
    <name evidence="3" type="ORF">FOH10_23760</name>
</gene>
<accession>A0A516NQW3</accession>
<evidence type="ECO:0000256" key="1">
    <source>
        <dbReference type="SAM" id="MobiDB-lite"/>
    </source>
</evidence>
<feature type="compositionally biased region" description="Low complexity" evidence="1">
    <location>
        <begin position="42"/>
        <end position="61"/>
    </location>
</feature>
<dbReference type="Gene3D" id="3.40.50.300">
    <property type="entry name" value="P-loop containing nucleotide triphosphate hydrolases"/>
    <property type="match status" value="2"/>
</dbReference>
<evidence type="ECO:0000313" key="4">
    <source>
        <dbReference type="Proteomes" id="UP000317039"/>
    </source>
</evidence>
<protein>
    <submittedName>
        <fullName evidence="3">DUF853 family protein</fullName>
    </submittedName>
</protein>
<dbReference type="EMBL" id="CP041695">
    <property type="protein sequence ID" value="QDP81284.1"/>
    <property type="molecule type" value="Genomic_DNA"/>
</dbReference>
<feature type="region of interest" description="Disordered" evidence="1">
    <location>
        <begin position="543"/>
        <end position="565"/>
    </location>
</feature>
<evidence type="ECO:0000313" key="3">
    <source>
        <dbReference type="EMBL" id="QDP81284.1"/>
    </source>
</evidence>
<feature type="domain" description="Helicase HerA-like C-terminal" evidence="2">
    <location>
        <begin position="123"/>
        <end position="599"/>
    </location>
</feature>
<sequence length="602" mass="63421">MTTPQEKAAAARKAAEEAARVAAEAAAAAEAAEREAAEQEAAEQAAATKAAAKTEAAQADAARTDAAKADAAKSEAATKNAASTEDAAGVATAAAPAEAIAAGYTFEGLALELGTVIVDGEVNPTARVRIPMKTMNRHGLVAGATGTGKTKTIQGIAEQLSAAGVPVVLADIKGDLSGLAQPGQSNDKILKRAEETGDPDWQPTGYPCEFVSLGTGGIGVPIRATITSFGPILLSKVLGLNETQESTLGLIFHWSDKNGFPLLDLKDLRSVIQFLTSPEGKEDLKGIGGVSAATAGVILRALVNLEAEGGDTFFGEPELDPADLLRTAGGQGVITLFELGSQAARPQLFSTFLMWVLADLFQTLPEIGDMDKPKLVFIFDEAHLLFNDASKAFLDQVEQTVKLIRSKGVGVFFCTQLPTDIPNSVLSQLGARIQHALRAFTPEDQKALSKTVRTYPKTATYDLEKALTSLGIGEAVVTVLSEKGAPTPVAWARMQPPRSLMDTIGDDGIRSRAQSSTLYAKYGQTIDRDSAYEILAEKVAAAAERAEDEPAPTRSRSRRAEPVEESMAEKIVNNAAFKNFLRSAATVAGREIGRSIFGTRKR</sequence>
<dbReference type="PANTHER" id="PTHR30121:SF6">
    <property type="entry name" value="SLR6007 PROTEIN"/>
    <property type="match status" value="1"/>
</dbReference>